<dbReference type="InterPro" id="IPR006059">
    <property type="entry name" value="SBP"/>
</dbReference>
<dbReference type="SUPFAM" id="SSF53850">
    <property type="entry name" value="Periplasmic binding protein-like II"/>
    <property type="match status" value="1"/>
</dbReference>
<comment type="similarity">
    <text evidence="1">Belongs to the bacterial solute-binding protein 1 family.</text>
</comment>
<dbReference type="AlphaFoldDB" id="A0A366XYW6"/>
<feature type="chain" id="PRO_5038862818" evidence="4">
    <location>
        <begin position="24"/>
        <end position="425"/>
    </location>
</feature>
<dbReference type="Gene3D" id="3.40.190.10">
    <property type="entry name" value="Periplasmic binding protein-like II"/>
    <property type="match status" value="2"/>
</dbReference>
<proteinExistence type="inferred from homology"/>
<name>A0A366XYW6_9BACI</name>
<evidence type="ECO:0000313" key="5">
    <source>
        <dbReference type="EMBL" id="RBW70758.1"/>
    </source>
</evidence>
<feature type="signal peptide" evidence="4">
    <location>
        <begin position="1"/>
        <end position="23"/>
    </location>
</feature>
<dbReference type="GO" id="GO:0015768">
    <property type="term" value="P:maltose transport"/>
    <property type="evidence" value="ECO:0007669"/>
    <property type="project" value="TreeGrafter"/>
</dbReference>
<dbReference type="InterPro" id="IPR006061">
    <property type="entry name" value="SBP_1_CS"/>
</dbReference>
<evidence type="ECO:0000256" key="4">
    <source>
        <dbReference type="SAM" id="SignalP"/>
    </source>
</evidence>
<evidence type="ECO:0000256" key="1">
    <source>
        <dbReference type="ARBA" id="ARBA00008520"/>
    </source>
</evidence>
<dbReference type="EMBL" id="QOCW01000003">
    <property type="protein sequence ID" value="RBW70758.1"/>
    <property type="molecule type" value="Genomic_DNA"/>
</dbReference>
<evidence type="ECO:0000256" key="2">
    <source>
        <dbReference type="ARBA" id="ARBA00022448"/>
    </source>
</evidence>
<protein>
    <submittedName>
        <fullName evidence="5">Carbohydrate ABC transporter substrate-binding protein</fullName>
    </submittedName>
</protein>
<evidence type="ECO:0000313" key="6">
    <source>
        <dbReference type="Proteomes" id="UP000253314"/>
    </source>
</evidence>
<dbReference type="GO" id="GO:0042956">
    <property type="term" value="P:maltodextrin transmembrane transport"/>
    <property type="evidence" value="ECO:0007669"/>
    <property type="project" value="TreeGrafter"/>
</dbReference>
<dbReference type="OrthoDB" id="9763054at2"/>
<dbReference type="PROSITE" id="PS51257">
    <property type="entry name" value="PROKAR_LIPOPROTEIN"/>
    <property type="match status" value="1"/>
</dbReference>
<keyword evidence="6" id="KW-1185">Reference proteome</keyword>
<dbReference type="PROSITE" id="PS01037">
    <property type="entry name" value="SBP_BACTERIAL_1"/>
    <property type="match status" value="1"/>
</dbReference>
<dbReference type="Pfam" id="PF01547">
    <property type="entry name" value="SBP_bac_1"/>
    <property type="match status" value="1"/>
</dbReference>
<dbReference type="GO" id="GO:0055052">
    <property type="term" value="C:ATP-binding cassette (ABC) transporter complex, substrate-binding subunit-containing"/>
    <property type="evidence" value="ECO:0007669"/>
    <property type="project" value="TreeGrafter"/>
</dbReference>
<dbReference type="RefSeq" id="WP_113804752.1">
    <property type="nucleotide sequence ID" value="NZ_QOCW01000003.1"/>
</dbReference>
<reference evidence="5 6" key="1">
    <citation type="submission" date="2018-07" db="EMBL/GenBank/DDBJ databases">
        <title>Lottiidibacillus patelloidae gen. nov., sp. nov., isolated from the intestinal tract of a marine limpet and the reclassification of B. taeanensis BH030017T, B. algicola KMM 3737T and B. hwajinpoensis SW-72T as genus Lottiidibacillus.</title>
        <authorList>
            <person name="Liu R."/>
            <person name="Huang Z."/>
        </authorList>
    </citation>
    <scope>NUCLEOTIDE SEQUENCE [LARGE SCALE GENOMIC DNA]</scope>
    <source>
        <strain evidence="5 6">BH030017</strain>
    </source>
</reference>
<dbReference type="Proteomes" id="UP000253314">
    <property type="component" value="Unassembled WGS sequence"/>
</dbReference>
<accession>A0A366XYW6</accession>
<dbReference type="PANTHER" id="PTHR30061">
    <property type="entry name" value="MALTOSE-BINDING PERIPLASMIC PROTEIN"/>
    <property type="match status" value="1"/>
</dbReference>
<dbReference type="PANTHER" id="PTHR30061:SF50">
    <property type="entry name" value="MALTOSE_MALTODEXTRIN-BINDING PERIPLASMIC PROTEIN"/>
    <property type="match status" value="1"/>
</dbReference>
<comment type="caution">
    <text evidence="5">The sequence shown here is derived from an EMBL/GenBank/DDBJ whole genome shotgun (WGS) entry which is preliminary data.</text>
</comment>
<keyword evidence="3 4" id="KW-0732">Signal</keyword>
<dbReference type="GO" id="GO:1901982">
    <property type="term" value="F:maltose binding"/>
    <property type="evidence" value="ECO:0007669"/>
    <property type="project" value="TreeGrafter"/>
</dbReference>
<gene>
    <name evidence="5" type="ORF">DS031_04560</name>
</gene>
<organism evidence="5 6">
    <name type="scientific">Bacillus taeanensis</name>
    <dbReference type="NCBI Taxonomy" id="273032"/>
    <lineage>
        <taxon>Bacteria</taxon>
        <taxon>Bacillati</taxon>
        <taxon>Bacillota</taxon>
        <taxon>Bacilli</taxon>
        <taxon>Bacillales</taxon>
        <taxon>Bacillaceae</taxon>
        <taxon>Bacillus</taxon>
    </lineage>
</organism>
<keyword evidence="2" id="KW-0813">Transport</keyword>
<sequence>MKKKVFQTFLVGLLIILLSACEAKNETVKKKAKSADQKVILEVRNPKIEISSQFEQMVLAYEEEHPGVDINIYTVGGANDNLTDLKALFAAGKGPDIFTIGGYSQAKRWNKYLEDLSNQPWIENAYDNGLAPIKINGEIYGMPVNFEGYGFIYNKDLFENAGIETLPKTTTELIAAAEKLKSTGITPFAIGYYEDWVLSHLLNIAFAQQEDPDAFIKGLNDGTQKIESNQKFKDLVRLLDVTMKYGNDNPLTTDYNMAVTLFATGKTAMIQQGNWIQPMIDQLTPNMNIGFLPIPINDDPKNDALTVGVPNYWVINKQTTPEKKKEAKEFLNWMVSSKQGKKFMTEQFKFIPAFKNIETNNLGPLAEDIIRYSKAEKTLSFNWFKYPGGVMDEFGPAMQAYIGKQLNRDQLLQEFQKSWERAARK</sequence>
<dbReference type="GO" id="GO:0055085">
    <property type="term" value="P:transmembrane transport"/>
    <property type="evidence" value="ECO:0007669"/>
    <property type="project" value="InterPro"/>
</dbReference>
<evidence type="ECO:0000256" key="3">
    <source>
        <dbReference type="ARBA" id="ARBA00022729"/>
    </source>
</evidence>